<proteinExistence type="inferred from homology"/>
<dbReference type="Pfam" id="PF13671">
    <property type="entry name" value="AAA_33"/>
    <property type="match status" value="1"/>
</dbReference>
<dbReference type="CDD" id="cd02021">
    <property type="entry name" value="GntK"/>
    <property type="match status" value="1"/>
</dbReference>
<dbReference type="InterPro" id="IPR027417">
    <property type="entry name" value="P-loop_NTPase"/>
</dbReference>
<organism evidence="10 11">
    <name type="scientific">Kitasatospora aburaviensis</name>
    <dbReference type="NCBI Taxonomy" id="67265"/>
    <lineage>
        <taxon>Bacteria</taxon>
        <taxon>Bacillati</taxon>
        <taxon>Actinomycetota</taxon>
        <taxon>Actinomycetes</taxon>
        <taxon>Kitasatosporales</taxon>
        <taxon>Streptomycetaceae</taxon>
        <taxon>Kitasatospora</taxon>
    </lineage>
</organism>
<comment type="caution">
    <text evidence="10">The sequence shown here is derived from an EMBL/GenBank/DDBJ whole genome shotgun (WGS) entry which is preliminary data.</text>
</comment>
<evidence type="ECO:0000256" key="4">
    <source>
        <dbReference type="ARBA" id="ARBA00022679"/>
    </source>
</evidence>
<evidence type="ECO:0000256" key="6">
    <source>
        <dbReference type="ARBA" id="ARBA00022777"/>
    </source>
</evidence>
<evidence type="ECO:0000313" key="10">
    <source>
        <dbReference type="EMBL" id="MFC5890199.1"/>
    </source>
</evidence>
<dbReference type="RefSeq" id="WP_345328090.1">
    <property type="nucleotide sequence ID" value="NZ_BAAAVH010000016.1"/>
</dbReference>
<dbReference type="NCBIfam" id="TIGR01313">
    <property type="entry name" value="therm_gnt_kin"/>
    <property type="match status" value="1"/>
</dbReference>
<evidence type="ECO:0000256" key="3">
    <source>
        <dbReference type="ARBA" id="ARBA00012054"/>
    </source>
</evidence>
<dbReference type="Gene3D" id="3.40.50.300">
    <property type="entry name" value="P-loop containing nucleotide triphosphate hydrolases"/>
    <property type="match status" value="1"/>
</dbReference>
<evidence type="ECO:0000256" key="1">
    <source>
        <dbReference type="ARBA" id="ARBA00004761"/>
    </source>
</evidence>
<evidence type="ECO:0000256" key="7">
    <source>
        <dbReference type="ARBA" id="ARBA00022840"/>
    </source>
</evidence>
<gene>
    <name evidence="10" type="ORF">ACFP0N_35110</name>
</gene>
<comment type="pathway">
    <text evidence="1">Carbohydrate acid metabolism.</text>
</comment>
<dbReference type="PANTHER" id="PTHR43442">
    <property type="entry name" value="GLUCONOKINASE-RELATED"/>
    <property type="match status" value="1"/>
</dbReference>
<comment type="catalytic activity">
    <reaction evidence="8 9">
        <text>D-gluconate + ATP = 6-phospho-D-gluconate + ADP + H(+)</text>
        <dbReference type="Rhea" id="RHEA:19433"/>
        <dbReference type="ChEBI" id="CHEBI:15378"/>
        <dbReference type="ChEBI" id="CHEBI:18391"/>
        <dbReference type="ChEBI" id="CHEBI:30616"/>
        <dbReference type="ChEBI" id="CHEBI:58759"/>
        <dbReference type="ChEBI" id="CHEBI:456216"/>
        <dbReference type="EC" id="2.7.1.12"/>
    </reaction>
</comment>
<evidence type="ECO:0000313" key="11">
    <source>
        <dbReference type="Proteomes" id="UP001596067"/>
    </source>
</evidence>
<dbReference type="PANTHER" id="PTHR43442:SF3">
    <property type="entry name" value="GLUCONOKINASE-RELATED"/>
    <property type="match status" value="1"/>
</dbReference>
<dbReference type="SUPFAM" id="SSF52540">
    <property type="entry name" value="P-loop containing nucleoside triphosphate hydrolases"/>
    <property type="match status" value="1"/>
</dbReference>
<keyword evidence="6 9" id="KW-0418">Kinase</keyword>
<keyword evidence="7 9" id="KW-0067">ATP-binding</keyword>
<evidence type="ECO:0000256" key="5">
    <source>
        <dbReference type="ARBA" id="ARBA00022741"/>
    </source>
</evidence>
<evidence type="ECO:0000256" key="8">
    <source>
        <dbReference type="ARBA" id="ARBA00048090"/>
    </source>
</evidence>
<evidence type="ECO:0000256" key="9">
    <source>
        <dbReference type="RuleBase" id="RU363066"/>
    </source>
</evidence>
<name>A0ABW1FBB2_9ACTN</name>
<keyword evidence="4 9" id="KW-0808">Transferase</keyword>
<keyword evidence="11" id="KW-1185">Reference proteome</keyword>
<dbReference type="Proteomes" id="UP001596067">
    <property type="component" value="Unassembled WGS sequence"/>
</dbReference>
<accession>A0ABW1FBB2</accession>
<protein>
    <recommendedName>
        <fullName evidence="3 9">Gluconokinase</fullName>
        <ecNumber evidence="3 9">2.7.1.12</ecNumber>
    </recommendedName>
</protein>
<dbReference type="InterPro" id="IPR006001">
    <property type="entry name" value="Therm_gnt_kin"/>
</dbReference>
<dbReference type="EC" id="2.7.1.12" evidence="3 9"/>
<keyword evidence="5 9" id="KW-0547">Nucleotide-binding</keyword>
<sequence>MASVWTKPVVIVMGVSASGKSTVGARLAAALGMPFQEGDDLHPAANRAKMAAGHPLDDTDRAPWLTAITAWIRTATARDRGGVLACSALRRAYRDRFRATGANVYFLQLSLDPALAARRIAHRTGHFMPPALLASQYALLEPLQADEPGSVVDASGTPAATTAAALRALEQARPDH</sequence>
<comment type="similarity">
    <text evidence="2 9">Belongs to the gluconokinase GntK/GntV family.</text>
</comment>
<evidence type="ECO:0000256" key="2">
    <source>
        <dbReference type="ARBA" id="ARBA00008420"/>
    </source>
</evidence>
<dbReference type="EMBL" id="JBHSOD010000075">
    <property type="protein sequence ID" value="MFC5890199.1"/>
    <property type="molecule type" value="Genomic_DNA"/>
</dbReference>
<reference evidence="11" key="1">
    <citation type="journal article" date="2019" name="Int. J. Syst. Evol. Microbiol.">
        <title>The Global Catalogue of Microorganisms (GCM) 10K type strain sequencing project: providing services to taxonomists for standard genome sequencing and annotation.</title>
        <authorList>
            <consortium name="The Broad Institute Genomics Platform"/>
            <consortium name="The Broad Institute Genome Sequencing Center for Infectious Disease"/>
            <person name="Wu L."/>
            <person name="Ma J."/>
        </authorList>
    </citation>
    <scope>NUCLEOTIDE SEQUENCE [LARGE SCALE GENOMIC DNA]</scope>
    <source>
        <strain evidence="11">CGMCC 4.1469</strain>
    </source>
</reference>